<evidence type="ECO:0000259" key="4">
    <source>
        <dbReference type="PROSITE" id="PS51233"/>
    </source>
</evidence>
<name>A0A914CNM6_9BILA</name>
<comment type="caution">
    <text evidence="1">Lacks conserved residue(s) required for the propagation of feature annotation.</text>
</comment>
<dbReference type="WBParaSite" id="ACRNAN_scaffold12805.g24203.t1">
    <property type="protein sequence ID" value="ACRNAN_scaffold12805.g24203.t1"/>
    <property type="gene ID" value="ACRNAN_scaffold12805.g24203"/>
</dbReference>
<evidence type="ECO:0000256" key="2">
    <source>
        <dbReference type="SAM" id="SignalP"/>
    </source>
</evidence>
<dbReference type="PANTHER" id="PTHR46160">
    <property type="entry name" value="ALPHA-TECTORIN-RELATED"/>
    <property type="match status" value="1"/>
</dbReference>
<evidence type="ECO:0000256" key="1">
    <source>
        <dbReference type="PROSITE-ProRule" id="PRU00076"/>
    </source>
</evidence>
<dbReference type="InterPro" id="IPR052749">
    <property type="entry name" value="Alpha-tectorin"/>
</dbReference>
<keyword evidence="5" id="KW-1185">Reference proteome</keyword>
<dbReference type="Pfam" id="PF00008">
    <property type="entry name" value="EGF"/>
    <property type="match status" value="1"/>
</dbReference>
<dbReference type="PROSITE" id="PS51233">
    <property type="entry name" value="VWFD"/>
    <property type="match status" value="1"/>
</dbReference>
<dbReference type="Proteomes" id="UP000887540">
    <property type="component" value="Unplaced"/>
</dbReference>
<dbReference type="PROSITE" id="PS00022">
    <property type="entry name" value="EGF_1"/>
    <property type="match status" value="1"/>
</dbReference>
<organism evidence="5 6">
    <name type="scientific">Acrobeloides nanus</name>
    <dbReference type="NCBI Taxonomy" id="290746"/>
    <lineage>
        <taxon>Eukaryota</taxon>
        <taxon>Metazoa</taxon>
        <taxon>Ecdysozoa</taxon>
        <taxon>Nematoda</taxon>
        <taxon>Chromadorea</taxon>
        <taxon>Rhabditida</taxon>
        <taxon>Tylenchina</taxon>
        <taxon>Cephalobomorpha</taxon>
        <taxon>Cephaloboidea</taxon>
        <taxon>Cephalobidae</taxon>
        <taxon>Acrobeloides</taxon>
    </lineage>
</organism>
<sequence>MIFKVLACLLASVVVVVLGDSTPFCRDSSIECLSHSQLHSLVKELRTKYETVQSHFTESNCTICNVLENVCLNGGTCLPEGGENYRCECPYNYTGEHCEIPVVCTQNACGPNAECRVFNHRINCNCKLGYTGDPYSHDGCNKTVVTSCMTGDPHYYSFDRNFFDYQGTCPYVVSKNCKSIAPYADFVIKARNALVRPAAHVSYVVEVELETHAHHVHYMEKIFHRQIKKQIVQNYRRDFPEQL</sequence>
<keyword evidence="1" id="KW-1015">Disulfide bond</keyword>
<dbReference type="SMART" id="SM00181">
    <property type="entry name" value="EGF"/>
    <property type="match status" value="2"/>
</dbReference>
<dbReference type="Pfam" id="PF00094">
    <property type="entry name" value="VWD"/>
    <property type="match status" value="1"/>
</dbReference>
<evidence type="ECO:0000259" key="3">
    <source>
        <dbReference type="PROSITE" id="PS50026"/>
    </source>
</evidence>
<dbReference type="InterPro" id="IPR001846">
    <property type="entry name" value="VWF_type-D"/>
</dbReference>
<feature type="chain" id="PRO_5036735476" evidence="2">
    <location>
        <begin position="20"/>
        <end position="243"/>
    </location>
</feature>
<protein>
    <submittedName>
        <fullName evidence="6">Uncharacterized protein</fullName>
    </submittedName>
</protein>
<dbReference type="InterPro" id="IPR000742">
    <property type="entry name" value="EGF"/>
</dbReference>
<reference evidence="6" key="1">
    <citation type="submission" date="2022-11" db="UniProtKB">
        <authorList>
            <consortium name="WormBaseParasite"/>
        </authorList>
    </citation>
    <scope>IDENTIFICATION</scope>
</reference>
<dbReference type="Gene3D" id="2.10.25.10">
    <property type="entry name" value="Laminin"/>
    <property type="match status" value="1"/>
</dbReference>
<keyword evidence="1" id="KW-0245">EGF-like domain</keyword>
<feature type="disulfide bond" evidence="1">
    <location>
        <begin position="89"/>
        <end position="98"/>
    </location>
</feature>
<dbReference type="AlphaFoldDB" id="A0A914CNM6"/>
<dbReference type="CDD" id="cd00054">
    <property type="entry name" value="EGF_CA"/>
    <property type="match status" value="1"/>
</dbReference>
<accession>A0A914CNM6</accession>
<feature type="domain" description="EGF-like" evidence="3">
    <location>
        <begin position="60"/>
        <end position="99"/>
    </location>
</feature>
<dbReference type="PANTHER" id="PTHR46160:SF9">
    <property type="entry name" value="PROTEIN PRY2-RELATED"/>
    <property type="match status" value="1"/>
</dbReference>
<dbReference type="SUPFAM" id="SSF57196">
    <property type="entry name" value="EGF/Laminin"/>
    <property type="match status" value="1"/>
</dbReference>
<evidence type="ECO:0000313" key="5">
    <source>
        <dbReference type="Proteomes" id="UP000887540"/>
    </source>
</evidence>
<feature type="signal peptide" evidence="2">
    <location>
        <begin position="1"/>
        <end position="19"/>
    </location>
</feature>
<dbReference type="PROSITE" id="PS50026">
    <property type="entry name" value="EGF_3"/>
    <property type="match status" value="1"/>
</dbReference>
<keyword evidence="2" id="KW-0732">Signal</keyword>
<feature type="domain" description="VWFD" evidence="4">
    <location>
        <begin position="145"/>
        <end position="243"/>
    </location>
</feature>
<proteinExistence type="predicted"/>
<evidence type="ECO:0000313" key="6">
    <source>
        <dbReference type="WBParaSite" id="ACRNAN_scaffold12805.g24203.t1"/>
    </source>
</evidence>